<reference evidence="2 3" key="1">
    <citation type="submission" date="2024-01" db="EMBL/GenBank/DDBJ databases">
        <title>The genome of the rayed Mediterranean limpet Patella caerulea (Linnaeus, 1758).</title>
        <authorList>
            <person name="Anh-Thu Weber A."/>
            <person name="Halstead-Nussloch G."/>
        </authorList>
    </citation>
    <scope>NUCLEOTIDE SEQUENCE [LARGE SCALE GENOMIC DNA]</scope>
    <source>
        <strain evidence="2">AATW-2023a</strain>
        <tissue evidence="2">Whole specimen</tissue>
    </source>
</reference>
<dbReference type="EMBL" id="JAZGQO010000003">
    <property type="protein sequence ID" value="KAK6188979.1"/>
    <property type="molecule type" value="Genomic_DNA"/>
</dbReference>
<proteinExistence type="predicted"/>
<comment type="caution">
    <text evidence="2">The sequence shown here is derived from an EMBL/GenBank/DDBJ whole genome shotgun (WGS) entry which is preliminary data.</text>
</comment>
<dbReference type="Proteomes" id="UP001347796">
    <property type="component" value="Unassembled WGS sequence"/>
</dbReference>
<evidence type="ECO:0000256" key="1">
    <source>
        <dbReference type="SAM" id="SignalP"/>
    </source>
</evidence>
<keyword evidence="1" id="KW-0732">Signal</keyword>
<evidence type="ECO:0000313" key="3">
    <source>
        <dbReference type="Proteomes" id="UP001347796"/>
    </source>
</evidence>
<feature type="signal peptide" evidence="1">
    <location>
        <begin position="1"/>
        <end position="19"/>
    </location>
</feature>
<name>A0AAN8PXX5_PATCE</name>
<keyword evidence="3" id="KW-1185">Reference proteome</keyword>
<gene>
    <name evidence="2" type="ORF">SNE40_005042</name>
</gene>
<protein>
    <submittedName>
        <fullName evidence="2">Uncharacterized protein</fullName>
    </submittedName>
</protein>
<sequence>MAKITIAILMAILMLGIISDDILQVAAWRSSLHPATATGGWRHKLAWRRGWANTWRREWDKAWFPGKGGSVKKRDAVENVDDLAEFERFVSDRMAVDP</sequence>
<accession>A0AAN8PXX5</accession>
<dbReference type="AlphaFoldDB" id="A0AAN8PXX5"/>
<feature type="chain" id="PRO_5042960547" evidence="1">
    <location>
        <begin position="20"/>
        <end position="98"/>
    </location>
</feature>
<evidence type="ECO:0000313" key="2">
    <source>
        <dbReference type="EMBL" id="KAK6188979.1"/>
    </source>
</evidence>
<organism evidence="2 3">
    <name type="scientific">Patella caerulea</name>
    <name type="common">Rayed Mediterranean limpet</name>
    <dbReference type="NCBI Taxonomy" id="87958"/>
    <lineage>
        <taxon>Eukaryota</taxon>
        <taxon>Metazoa</taxon>
        <taxon>Spiralia</taxon>
        <taxon>Lophotrochozoa</taxon>
        <taxon>Mollusca</taxon>
        <taxon>Gastropoda</taxon>
        <taxon>Patellogastropoda</taxon>
        <taxon>Patelloidea</taxon>
        <taxon>Patellidae</taxon>
        <taxon>Patella</taxon>
    </lineage>
</organism>